<protein>
    <submittedName>
        <fullName evidence="6">Molecular chaperone</fullName>
    </submittedName>
</protein>
<comment type="caution">
    <text evidence="6">The sequence shown here is derived from an EMBL/GenBank/DDBJ whole genome shotgun (WGS) entry which is preliminary data.</text>
</comment>
<dbReference type="GO" id="GO:0030288">
    <property type="term" value="C:outer membrane-bounded periplasmic space"/>
    <property type="evidence" value="ECO:0007669"/>
    <property type="project" value="InterPro"/>
</dbReference>
<dbReference type="PANTHER" id="PTHR30251">
    <property type="entry name" value="PILUS ASSEMBLY CHAPERONE"/>
    <property type="match status" value="1"/>
</dbReference>
<organism evidence="6 7">
    <name type="scientific">Enterobacter hormaechei</name>
    <dbReference type="NCBI Taxonomy" id="158836"/>
    <lineage>
        <taxon>Bacteria</taxon>
        <taxon>Pseudomonadati</taxon>
        <taxon>Pseudomonadota</taxon>
        <taxon>Gammaproteobacteria</taxon>
        <taxon>Enterobacterales</taxon>
        <taxon>Enterobacteriaceae</taxon>
        <taxon>Enterobacter</taxon>
        <taxon>Enterobacter cloacae complex</taxon>
    </lineage>
</organism>
<evidence type="ECO:0000256" key="1">
    <source>
        <dbReference type="ARBA" id="ARBA00004418"/>
    </source>
</evidence>
<name>A0A3S0HZ03_9ENTR</name>
<dbReference type="InterPro" id="IPR036316">
    <property type="entry name" value="Pili_assmbl_chap_C_dom_sf"/>
</dbReference>
<reference evidence="6 7" key="1">
    <citation type="submission" date="2018-01" db="EMBL/GenBank/DDBJ databases">
        <title>Geographic spread and resistance mechanisms of dominant carbapenem-resistant Enterobacter cloacae complex clones ST171 and ST78.</title>
        <authorList>
            <person name="Gomez-Simmonds A."/>
            <person name="Annavajhala M.K."/>
            <person name="Wang Z."/>
            <person name="Macesic N."/>
            <person name="Hu Y."/>
            <person name="Giddins M.J."/>
            <person name="O'Malley A."/>
            <person name="Toussaint N.C."/>
            <person name="Whittier S."/>
            <person name="Torres V.J."/>
            <person name="Uhlemann A.-C."/>
        </authorList>
    </citation>
    <scope>NUCLEOTIDE SEQUENCE [LARGE SCALE GENOMIC DNA]</scope>
    <source>
        <strain evidence="6 7">78</strain>
    </source>
</reference>
<evidence type="ECO:0000313" key="6">
    <source>
        <dbReference type="EMBL" id="PTX81866.1"/>
    </source>
</evidence>
<dbReference type="SUPFAM" id="SSF49584">
    <property type="entry name" value="Periplasmic chaperone C-domain"/>
    <property type="match status" value="1"/>
</dbReference>
<comment type="similarity">
    <text evidence="2">Belongs to the periplasmic pilus chaperone family.</text>
</comment>
<dbReference type="Pfam" id="PF00345">
    <property type="entry name" value="PapD_N"/>
    <property type="match status" value="1"/>
</dbReference>
<dbReference type="InterPro" id="IPR013783">
    <property type="entry name" value="Ig-like_fold"/>
</dbReference>
<comment type="subcellular location">
    <subcellularLocation>
        <location evidence="1">Periplasm</location>
    </subcellularLocation>
</comment>
<dbReference type="Gene3D" id="2.60.40.10">
    <property type="entry name" value="Immunoglobulins"/>
    <property type="match status" value="2"/>
</dbReference>
<dbReference type="AlphaFoldDB" id="A0A3S0HZ03"/>
<sequence>MLYTNKCCFIAVMAFLSSIFISNIASSSVILKGNRIIYSADAKDKVVEFSNNGDTPMLVQVWLDKNNPDSTPDTADAPFIVTPQIFRINALNGHALRLKFTGQTQQLPQDRESVFWFNYLQYPAIKSSDLAQNRLALIVKSRLKVFYRPPGLRGDASQALTQLQVQRKGNMLTLQNPTPWHISLRNALLTRGEKSTAVGQSVMIPPFGDTRWVLTDPVATSVTVYAMNDYGTAVSHTFTLPR</sequence>
<dbReference type="SUPFAM" id="SSF49354">
    <property type="entry name" value="PapD-like"/>
    <property type="match status" value="1"/>
</dbReference>
<dbReference type="EMBL" id="PNXT01000002">
    <property type="protein sequence ID" value="PTX81866.1"/>
    <property type="molecule type" value="Genomic_DNA"/>
</dbReference>
<dbReference type="GO" id="GO:0071555">
    <property type="term" value="P:cell wall organization"/>
    <property type="evidence" value="ECO:0007669"/>
    <property type="project" value="InterPro"/>
</dbReference>
<dbReference type="GeneID" id="99708143"/>
<dbReference type="Pfam" id="PF02753">
    <property type="entry name" value="PapD_C"/>
    <property type="match status" value="1"/>
</dbReference>
<dbReference type="Proteomes" id="UP000244004">
    <property type="component" value="Unassembled WGS sequence"/>
</dbReference>
<dbReference type="InterPro" id="IPR016147">
    <property type="entry name" value="Pili_assmbl_chaperone_N"/>
</dbReference>
<dbReference type="PRINTS" id="PR00969">
    <property type="entry name" value="CHAPERONPILI"/>
</dbReference>
<dbReference type="RefSeq" id="WP_022649828.1">
    <property type="nucleotide sequence ID" value="NZ_AP025764.1"/>
</dbReference>
<evidence type="ECO:0000256" key="5">
    <source>
        <dbReference type="ARBA" id="ARBA00023186"/>
    </source>
</evidence>
<proteinExistence type="inferred from homology"/>
<evidence type="ECO:0000313" key="7">
    <source>
        <dbReference type="Proteomes" id="UP000244004"/>
    </source>
</evidence>
<accession>A0A3S0HZ03</accession>
<dbReference type="InterPro" id="IPR050643">
    <property type="entry name" value="Periplasmic_pilus_chap"/>
</dbReference>
<keyword evidence="3" id="KW-0732">Signal</keyword>
<keyword evidence="5" id="KW-0143">Chaperone</keyword>
<keyword evidence="4" id="KW-0574">Periplasm</keyword>
<dbReference type="InterPro" id="IPR008962">
    <property type="entry name" value="PapD-like_sf"/>
</dbReference>
<gene>
    <name evidence="6" type="ORF">C1O12_20650</name>
</gene>
<dbReference type="PANTHER" id="PTHR30251:SF25">
    <property type="entry name" value="FIMBRIAE CHAPARONE"/>
    <property type="match status" value="1"/>
</dbReference>
<dbReference type="InterPro" id="IPR016148">
    <property type="entry name" value="Pili_assmbl_chaperone_C"/>
</dbReference>
<evidence type="ECO:0000256" key="3">
    <source>
        <dbReference type="ARBA" id="ARBA00022729"/>
    </source>
</evidence>
<evidence type="ECO:0000256" key="2">
    <source>
        <dbReference type="ARBA" id="ARBA00007399"/>
    </source>
</evidence>
<evidence type="ECO:0000256" key="4">
    <source>
        <dbReference type="ARBA" id="ARBA00022764"/>
    </source>
</evidence>
<dbReference type="InterPro" id="IPR001829">
    <property type="entry name" value="Pili_assmbl_chaperone_bac"/>
</dbReference>